<reference evidence="8" key="3">
    <citation type="submission" date="2016-03" db="UniProtKB">
        <authorList>
            <consortium name="EnsemblProtists"/>
        </authorList>
    </citation>
    <scope>IDENTIFICATION</scope>
</reference>
<dbReference type="GeneID" id="17296378"/>
<dbReference type="PANTHER" id="PTHR31069:SF32">
    <property type="entry name" value="ARGININE METABOLISM REGULATION PROTEIN II"/>
    <property type="match status" value="1"/>
</dbReference>
<proteinExistence type="predicted"/>
<dbReference type="HOGENOM" id="CLU_1573624_0_0_1"/>
<dbReference type="CDD" id="cd00067">
    <property type="entry name" value="GAL4"/>
    <property type="match status" value="1"/>
</dbReference>
<organism evidence="7">
    <name type="scientific">Guillardia theta (strain CCMP2712)</name>
    <name type="common">Cryptophyte</name>
    <dbReference type="NCBI Taxonomy" id="905079"/>
    <lineage>
        <taxon>Eukaryota</taxon>
        <taxon>Cryptophyceae</taxon>
        <taxon>Pyrenomonadales</taxon>
        <taxon>Geminigeraceae</taxon>
        <taxon>Guillardia</taxon>
    </lineage>
</organism>
<feature type="domain" description="Zn(2)-C6 fungal-type" evidence="6">
    <location>
        <begin position="94"/>
        <end position="123"/>
    </location>
</feature>
<dbReference type="PANTHER" id="PTHR31069">
    <property type="entry name" value="OLEATE-ACTIVATED TRANSCRIPTION FACTOR 1-RELATED"/>
    <property type="match status" value="1"/>
</dbReference>
<dbReference type="SUPFAM" id="SSF57701">
    <property type="entry name" value="Zn2/Cys6 DNA-binding domain"/>
    <property type="match status" value="1"/>
</dbReference>
<dbReference type="OrthoDB" id="39175at2759"/>
<dbReference type="GO" id="GO:0008270">
    <property type="term" value="F:zinc ion binding"/>
    <property type="evidence" value="ECO:0007669"/>
    <property type="project" value="InterPro"/>
</dbReference>
<feature type="region of interest" description="Disordered" evidence="5">
    <location>
        <begin position="125"/>
        <end position="157"/>
    </location>
</feature>
<reference evidence="7 9" key="1">
    <citation type="journal article" date="2012" name="Nature">
        <title>Algal genomes reveal evolutionary mosaicism and the fate of nucleomorphs.</title>
        <authorList>
            <consortium name="DOE Joint Genome Institute"/>
            <person name="Curtis B.A."/>
            <person name="Tanifuji G."/>
            <person name="Burki F."/>
            <person name="Gruber A."/>
            <person name="Irimia M."/>
            <person name="Maruyama S."/>
            <person name="Arias M.C."/>
            <person name="Ball S.G."/>
            <person name="Gile G.H."/>
            <person name="Hirakawa Y."/>
            <person name="Hopkins J.F."/>
            <person name="Kuo A."/>
            <person name="Rensing S.A."/>
            <person name="Schmutz J."/>
            <person name="Symeonidi A."/>
            <person name="Elias M."/>
            <person name="Eveleigh R.J."/>
            <person name="Herman E.K."/>
            <person name="Klute M.J."/>
            <person name="Nakayama T."/>
            <person name="Obornik M."/>
            <person name="Reyes-Prieto A."/>
            <person name="Armbrust E.V."/>
            <person name="Aves S.J."/>
            <person name="Beiko R.G."/>
            <person name="Coutinho P."/>
            <person name="Dacks J.B."/>
            <person name="Durnford D.G."/>
            <person name="Fast N.M."/>
            <person name="Green B.R."/>
            <person name="Grisdale C.J."/>
            <person name="Hempel F."/>
            <person name="Henrissat B."/>
            <person name="Hoppner M.P."/>
            <person name="Ishida K."/>
            <person name="Kim E."/>
            <person name="Koreny L."/>
            <person name="Kroth P.G."/>
            <person name="Liu Y."/>
            <person name="Malik S.B."/>
            <person name="Maier U.G."/>
            <person name="McRose D."/>
            <person name="Mock T."/>
            <person name="Neilson J.A."/>
            <person name="Onodera N.T."/>
            <person name="Poole A.M."/>
            <person name="Pritham E.J."/>
            <person name="Richards T.A."/>
            <person name="Rocap G."/>
            <person name="Roy S.W."/>
            <person name="Sarai C."/>
            <person name="Schaack S."/>
            <person name="Shirato S."/>
            <person name="Slamovits C.H."/>
            <person name="Spencer D.F."/>
            <person name="Suzuki S."/>
            <person name="Worden A.Z."/>
            <person name="Zauner S."/>
            <person name="Barry K."/>
            <person name="Bell C."/>
            <person name="Bharti A.K."/>
            <person name="Crow J.A."/>
            <person name="Grimwood J."/>
            <person name="Kramer R."/>
            <person name="Lindquist E."/>
            <person name="Lucas S."/>
            <person name="Salamov A."/>
            <person name="McFadden G.I."/>
            <person name="Lane C.E."/>
            <person name="Keeling P.J."/>
            <person name="Gray M.W."/>
            <person name="Grigoriev I.V."/>
            <person name="Archibald J.M."/>
        </authorList>
    </citation>
    <scope>NUCLEOTIDE SEQUENCE</scope>
    <source>
        <strain evidence="7 9">CCMP2712</strain>
    </source>
</reference>
<dbReference type="Proteomes" id="UP000011087">
    <property type="component" value="Unassembled WGS sequence"/>
</dbReference>
<sequence length="170" mass="18492">MPQIPAFLKALSLLRLSPDDLSVYLAPDLDLLDPLDSPDLPAMPLWDQLTSWPDDDGQPPSLTFASIARASEGEGEGEAGRAGARGKGRYAREACQFCRQRKLKCDERRPCGQCVHLKTECVSQAGQRRGRKPRRRGGTGAEPTTDARGQAGGWIEGSEELTEIAEGFLV</sequence>
<keyword evidence="4" id="KW-0539">Nucleus</keyword>
<dbReference type="PROSITE" id="PS50048">
    <property type="entry name" value="ZN2_CY6_FUNGAL_2"/>
    <property type="match status" value="1"/>
</dbReference>
<dbReference type="Gene3D" id="4.10.240.10">
    <property type="entry name" value="Zn(2)-C6 fungal-type DNA-binding domain"/>
    <property type="match status" value="1"/>
</dbReference>
<evidence type="ECO:0000313" key="9">
    <source>
        <dbReference type="Proteomes" id="UP000011087"/>
    </source>
</evidence>
<dbReference type="InterPro" id="IPR036864">
    <property type="entry name" value="Zn2-C6_fun-type_DNA-bd_sf"/>
</dbReference>
<evidence type="ECO:0000256" key="5">
    <source>
        <dbReference type="SAM" id="MobiDB-lite"/>
    </source>
</evidence>
<evidence type="ECO:0000256" key="3">
    <source>
        <dbReference type="ARBA" id="ARBA00023163"/>
    </source>
</evidence>
<dbReference type="GO" id="GO:0000981">
    <property type="term" value="F:DNA-binding transcription factor activity, RNA polymerase II-specific"/>
    <property type="evidence" value="ECO:0007669"/>
    <property type="project" value="InterPro"/>
</dbReference>
<keyword evidence="9" id="KW-1185">Reference proteome</keyword>
<name>L1IUT3_GUITC</name>
<dbReference type="GO" id="GO:0003677">
    <property type="term" value="F:DNA binding"/>
    <property type="evidence" value="ECO:0007669"/>
    <property type="project" value="UniProtKB-KW"/>
</dbReference>
<dbReference type="PROSITE" id="PS00463">
    <property type="entry name" value="ZN2_CY6_FUNGAL_1"/>
    <property type="match status" value="1"/>
</dbReference>
<protein>
    <recommendedName>
        <fullName evidence="6">Zn(2)-C6 fungal-type domain-containing protein</fullName>
    </recommendedName>
</protein>
<reference evidence="9" key="2">
    <citation type="submission" date="2012-11" db="EMBL/GenBank/DDBJ databases">
        <authorList>
            <person name="Kuo A."/>
            <person name="Curtis B.A."/>
            <person name="Tanifuji G."/>
            <person name="Burki F."/>
            <person name="Gruber A."/>
            <person name="Irimia M."/>
            <person name="Maruyama S."/>
            <person name="Arias M.C."/>
            <person name="Ball S.G."/>
            <person name="Gile G.H."/>
            <person name="Hirakawa Y."/>
            <person name="Hopkins J.F."/>
            <person name="Rensing S.A."/>
            <person name="Schmutz J."/>
            <person name="Symeonidi A."/>
            <person name="Elias M."/>
            <person name="Eveleigh R.J."/>
            <person name="Herman E.K."/>
            <person name="Klute M.J."/>
            <person name="Nakayama T."/>
            <person name="Obornik M."/>
            <person name="Reyes-Prieto A."/>
            <person name="Armbrust E.V."/>
            <person name="Aves S.J."/>
            <person name="Beiko R.G."/>
            <person name="Coutinho P."/>
            <person name="Dacks J.B."/>
            <person name="Durnford D.G."/>
            <person name="Fast N.M."/>
            <person name="Green B.R."/>
            <person name="Grisdale C."/>
            <person name="Hempe F."/>
            <person name="Henrissat B."/>
            <person name="Hoppner M.P."/>
            <person name="Ishida K.-I."/>
            <person name="Kim E."/>
            <person name="Koreny L."/>
            <person name="Kroth P.G."/>
            <person name="Liu Y."/>
            <person name="Malik S.-B."/>
            <person name="Maier U.G."/>
            <person name="McRose D."/>
            <person name="Mock T."/>
            <person name="Neilson J.A."/>
            <person name="Onodera N.T."/>
            <person name="Poole A.M."/>
            <person name="Pritham E.J."/>
            <person name="Richards T.A."/>
            <person name="Rocap G."/>
            <person name="Roy S.W."/>
            <person name="Sarai C."/>
            <person name="Schaack S."/>
            <person name="Shirato S."/>
            <person name="Slamovits C.H."/>
            <person name="Spencer D.F."/>
            <person name="Suzuki S."/>
            <person name="Worden A.Z."/>
            <person name="Zauner S."/>
            <person name="Barry K."/>
            <person name="Bell C."/>
            <person name="Bharti A.K."/>
            <person name="Crow J.A."/>
            <person name="Grimwood J."/>
            <person name="Kramer R."/>
            <person name="Lindquist E."/>
            <person name="Lucas S."/>
            <person name="Salamov A."/>
            <person name="McFadden G.I."/>
            <person name="Lane C.E."/>
            <person name="Keeling P.J."/>
            <person name="Gray M.W."/>
            <person name="Grigoriev I.V."/>
            <person name="Archibald J.M."/>
        </authorList>
    </citation>
    <scope>NUCLEOTIDE SEQUENCE</scope>
    <source>
        <strain evidence="9">CCMP2712</strain>
    </source>
</reference>
<dbReference type="SMART" id="SM00066">
    <property type="entry name" value="GAL4"/>
    <property type="match status" value="1"/>
</dbReference>
<accession>L1IUT3</accession>
<dbReference type="AlphaFoldDB" id="L1IUT3"/>
<dbReference type="InterPro" id="IPR050675">
    <property type="entry name" value="OAF3"/>
</dbReference>
<dbReference type="Pfam" id="PF00172">
    <property type="entry name" value="Zn_clus"/>
    <property type="match status" value="1"/>
</dbReference>
<keyword evidence="1" id="KW-0805">Transcription regulation</keyword>
<evidence type="ECO:0000256" key="4">
    <source>
        <dbReference type="ARBA" id="ARBA00023242"/>
    </source>
</evidence>
<dbReference type="PaxDb" id="55529-EKX39600"/>
<keyword evidence="2" id="KW-0238">DNA-binding</keyword>
<dbReference type="KEGG" id="gtt:GUITHDRAFT_114326"/>
<evidence type="ECO:0000256" key="2">
    <source>
        <dbReference type="ARBA" id="ARBA00023125"/>
    </source>
</evidence>
<evidence type="ECO:0000256" key="1">
    <source>
        <dbReference type="ARBA" id="ARBA00023015"/>
    </source>
</evidence>
<dbReference type="EMBL" id="JH993038">
    <property type="protein sequence ID" value="EKX39600.1"/>
    <property type="molecule type" value="Genomic_DNA"/>
</dbReference>
<dbReference type="InterPro" id="IPR001138">
    <property type="entry name" value="Zn2Cys6_DnaBD"/>
</dbReference>
<evidence type="ECO:0000313" key="8">
    <source>
        <dbReference type="EnsemblProtists" id="EKX39600"/>
    </source>
</evidence>
<feature type="compositionally biased region" description="Basic residues" evidence="5">
    <location>
        <begin position="128"/>
        <end position="137"/>
    </location>
</feature>
<keyword evidence="3" id="KW-0804">Transcription</keyword>
<evidence type="ECO:0000259" key="6">
    <source>
        <dbReference type="PROSITE" id="PS50048"/>
    </source>
</evidence>
<gene>
    <name evidence="7" type="ORF">GUITHDRAFT_114326</name>
</gene>
<evidence type="ECO:0000313" key="7">
    <source>
        <dbReference type="EMBL" id="EKX39600.1"/>
    </source>
</evidence>
<dbReference type="RefSeq" id="XP_005826580.1">
    <property type="nucleotide sequence ID" value="XM_005826523.1"/>
</dbReference>
<dbReference type="EnsemblProtists" id="EKX39600">
    <property type="protein sequence ID" value="EKX39600"/>
    <property type="gene ID" value="GUITHDRAFT_114326"/>
</dbReference>